<accession>A0A9D2KS62</accession>
<dbReference type="AlphaFoldDB" id="A0A9D2KS62"/>
<dbReference type="Pfam" id="PF04102">
    <property type="entry name" value="SlyX"/>
    <property type="match status" value="1"/>
</dbReference>
<dbReference type="InterPro" id="IPR007236">
    <property type="entry name" value="SlyX"/>
</dbReference>
<gene>
    <name evidence="2" type="ORF">H9784_06010</name>
</gene>
<proteinExistence type="predicted"/>
<keyword evidence="1" id="KW-0175">Coiled coil</keyword>
<sequence length="78" mass="9309">MNPRDEERLNRLEERVYFQERQLEALNEALVRQQAQLDETEKRLADACLMIRVLRELLGQQGEGPENALPPHYMPERY</sequence>
<dbReference type="EMBL" id="DWZD01000039">
    <property type="protein sequence ID" value="HJA79111.1"/>
    <property type="molecule type" value="Genomic_DNA"/>
</dbReference>
<organism evidence="2 3">
    <name type="scientific">Candidatus Desulfovibrio intestinavium</name>
    <dbReference type="NCBI Taxonomy" id="2838534"/>
    <lineage>
        <taxon>Bacteria</taxon>
        <taxon>Pseudomonadati</taxon>
        <taxon>Thermodesulfobacteriota</taxon>
        <taxon>Desulfovibrionia</taxon>
        <taxon>Desulfovibrionales</taxon>
        <taxon>Desulfovibrionaceae</taxon>
        <taxon>Desulfovibrio</taxon>
    </lineage>
</organism>
<reference evidence="2" key="1">
    <citation type="journal article" date="2021" name="PeerJ">
        <title>Extensive microbial diversity within the chicken gut microbiome revealed by metagenomics and culture.</title>
        <authorList>
            <person name="Gilroy R."/>
            <person name="Ravi A."/>
            <person name="Getino M."/>
            <person name="Pursley I."/>
            <person name="Horton D.L."/>
            <person name="Alikhan N.F."/>
            <person name="Baker D."/>
            <person name="Gharbi K."/>
            <person name="Hall N."/>
            <person name="Watson M."/>
            <person name="Adriaenssens E.M."/>
            <person name="Foster-Nyarko E."/>
            <person name="Jarju S."/>
            <person name="Secka A."/>
            <person name="Antonio M."/>
            <person name="Oren A."/>
            <person name="Chaudhuri R.R."/>
            <person name="La Ragione R."/>
            <person name="Hildebrand F."/>
            <person name="Pallen M.J."/>
        </authorList>
    </citation>
    <scope>NUCLEOTIDE SEQUENCE</scope>
    <source>
        <strain evidence="2">5032</strain>
    </source>
</reference>
<evidence type="ECO:0000256" key="1">
    <source>
        <dbReference type="SAM" id="Coils"/>
    </source>
</evidence>
<evidence type="ECO:0000313" key="2">
    <source>
        <dbReference type="EMBL" id="HJA79111.1"/>
    </source>
</evidence>
<protein>
    <submittedName>
        <fullName evidence="2">SlyX family protein</fullName>
    </submittedName>
</protein>
<comment type="caution">
    <text evidence="2">The sequence shown here is derived from an EMBL/GenBank/DDBJ whole genome shotgun (WGS) entry which is preliminary data.</text>
</comment>
<evidence type="ECO:0000313" key="3">
    <source>
        <dbReference type="Proteomes" id="UP000823821"/>
    </source>
</evidence>
<reference evidence="2" key="2">
    <citation type="submission" date="2021-04" db="EMBL/GenBank/DDBJ databases">
        <authorList>
            <person name="Gilroy R."/>
        </authorList>
    </citation>
    <scope>NUCLEOTIDE SEQUENCE</scope>
    <source>
        <strain evidence="2">5032</strain>
    </source>
</reference>
<dbReference type="Gene3D" id="1.20.5.300">
    <property type="match status" value="1"/>
</dbReference>
<name>A0A9D2KS62_9BACT</name>
<feature type="coiled-coil region" evidence="1">
    <location>
        <begin position="9"/>
        <end position="43"/>
    </location>
</feature>
<dbReference type="Proteomes" id="UP000823821">
    <property type="component" value="Unassembled WGS sequence"/>
</dbReference>